<dbReference type="InterPro" id="IPR036866">
    <property type="entry name" value="RibonucZ/Hydroxyglut_hydro"/>
</dbReference>
<keyword evidence="4" id="KW-0862">Zinc</keyword>
<dbReference type="Proteomes" id="UP000320653">
    <property type="component" value="Unassembled WGS sequence"/>
</dbReference>
<dbReference type="PANTHER" id="PTHR42978">
    <property type="entry name" value="QUORUM-QUENCHING LACTONASE YTNP-RELATED-RELATED"/>
    <property type="match status" value="1"/>
</dbReference>
<name>A0A561Q0R6_9HYPH</name>
<keyword evidence="8" id="KW-1185">Reference proteome</keyword>
<sequence length="339" mass="35969">MVGRSSVIFGSLGIATLMAIFAPAANAAAPMAGGQAPGFYRMMLGRFEVTSLSDGTHPFPVHTVLTKNRDEAGSQFVPLDQVAPGEADALLAESRLTVPVEGSINAFLINTGSKLVLIDAGAGTLYGDCCGKLIDNLRAAGYAPEQVDDIYLTHLHADHVGGIAPGGKMAFSNATIHVSDADASYWLDPEQEKKAPKLLTSMFEGDKASVKPYVEAGRFKPFKSGEQLVAGITAIPGAGHTPGHSFYMVESDGQRLLLWGDVVHVAPVQFADPDVTLAYDSDPGMAKKERIEVFSKAATENYWIGAAHISFPGIGHVSARDGHFQWVPTNYDAQPTSPK</sequence>
<dbReference type="GO" id="GO:0046872">
    <property type="term" value="F:metal ion binding"/>
    <property type="evidence" value="ECO:0007669"/>
    <property type="project" value="UniProtKB-KW"/>
</dbReference>
<evidence type="ECO:0000256" key="3">
    <source>
        <dbReference type="ARBA" id="ARBA00022801"/>
    </source>
</evidence>
<evidence type="ECO:0000256" key="5">
    <source>
        <dbReference type="SAM" id="SignalP"/>
    </source>
</evidence>
<evidence type="ECO:0000313" key="8">
    <source>
        <dbReference type="Proteomes" id="UP000320653"/>
    </source>
</evidence>
<dbReference type="SMART" id="SM00849">
    <property type="entry name" value="Lactamase_B"/>
    <property type="match status" value="1"/>
</dbReference>
<comment type="similarity">
    <text evidence="1">Belongs to the metallo-beta-lactamase superfamily.</text>
</comment>
<keyword evidence="5" id="KW-0732">Signal</keyword>
<evidence type="ECO:0000259" key="6">
    <source>
        <dbReference type="SMART" id="SM00849"/>
    </source>
</evidence>
<dbReference type="InterPro" id="IPR001279">
    <property type="entry name" value="Metallo-B-lactamas"/>
</dbReference>
<dbReference type="RefSeq" id="WP_145643483.1">
    <property type="nucleotide sequence ID" value="NZ_VIWP01000017.1"/>
</dbReference>
<dbReference type="SUPFAM" id="SSF56281">
    <property type="entry name" value="Metallo-hydrolase/oxidoreductase"/>
    <property type="match status" value="1"/>
</dbReference>
<dbReference type="CDD" id="cd07720">
    <property type="entry name" value="OPHC2-like_MBL-fold"/>
    <property type="match status" value="1"/>
</dbReference>
<dbReference type="Gene3D" id="3.60.15.10">
    <property type="entry name" value="Ribonuclease Z/Hydroxyacylglutathione hydrolase-like"/>
    <property type="match status" value="1"/>
</dbReference>
<accession>A0A561Q0R6</accession>
<feature type="chain" id="PRO_5021781200" evidence="5">
    <location>
        <begin position="28"/>
        <end position="339"/>
    </location>
</feature>
<reference evidence="7 8" key="1">
    <citation type="submission" date="2019-06" db="EMBL/GenBank/DDBJ databases">
        <title>Sorghum-associated microbial communities from plants grown in Nebraska, USA.</title>
        <authorList>
            <person name="Schachtman D."/>
        </authorList>
    </citation>
    <scope>NUCLEOTIDE SEQUENCE [LARGE SCALE GENOMIC DNA]</scope>
    <source>
        <strain evidence="7 8">1225</strain>
    </source>
</reference>
<protein>
    <submittedName>
        <fullName evidence="7">Glyoxylase-like metal-dependent hydrolase (Beta-lactamase superfamily II)</fullName>
    </submittedName>
</protein>
<gene>
    <name evidence="7" type="ORF">FHW37_11727</name>
</gene>
<feature type="domain" description="Metallo-beta-lactamase" evidence="6">
    <location>
        <begin position="103"/>
        <end position="308"/>
    </location>
</feature>
<proteinExistence type="inferred from homology"/>
<comment type="caution">
    <text evidence="7">The sequence shown here is derived from an EMBL/GenBank/DDBJ whole genome shotgun (WGS) entry which is preliminary data.</text>
</comment>
<evidence type="ECO:0000256" key="4">
    <source>
        <dbReference type="ARBA" id="ARBA00022833"/>
    </source>
</evidence>
<dbReference type="EMBL" id="VIWP01000017">
    <property type="protein sequence ID" value="TWF43939.1"/>
    <property type="molecule type" value="Genomic_DNA"/>
</dbReference>
<evidence type="ECO:0000256" key="2">
    <source>
        <dbReference type="ARBA" id="ARBA00022723"/>
    </source>
</evidence>
<evidence type="ECO:0000313" key="7">
    <source>
        <dbReference type="EMBL" id="TWF43939.1"/>
    </source>
</evidence>
<keyword evidence="3 7" id="KW-0378">Hydrolase</keyword>
<feature type="signal peptide" evidence="5">
    <location>
        <begin position="1"/>
        <end position="27"/>
    </location>
</feature>
<organism evidence="7 8">
    <name type="scientific">Neorhizobium alkalisoli</name>
    <dbReference type="NCBI Taxonomy" id="528178"/>
    <lineage>
        <taxon>Bacteria</taxon>
        <taxon>Pseudomonadati</taxon>
        <taxon>Pseudomonadota</taxon>
        <taxon>Alphaproteobacteria</taxon>
        <taxon>Hyphomicrobiales</taxon>
        <taxon>Rhizobiaceae</taxon>
        <taxon>Rhizobium/Agrobacterium group</taxon>
        <taxon>Neorhizobium</taxon>
    </lineage>
</organism>
<dbReference type="AlphaFoldDB" id="A0A561Q0R6"/>
<dbReference type="Pfam" id="PF00753">
    <property type="entry name" value="Lactamase_B"/>
    <property type="match status" value="1"/>
</dbReference>
<dbReference type="InterPro" id="IPR051013">
    <property type="entry name" value="MBL_superfamily_lactonases"/>
</dbReference>
<dbReference type="OrthoDB" id="9773738at2"/>
<evidence type="ECO:0000256" key="1">
    <source>
        <dbReference type="ARBA" id="ARBA00007749"/>
    </source>
</evidence>
<keyword evidence="2" id="KW-0479">Metal-binding</keyword>
<dbReference type="GO" id="GO:0016787">
    <property type="term" value="F:hydrolase activity"/>
    <property type="evidence" value="ECO:0007669"/>
    <property type="project" value="UniProtKB-KW"/>
</dbReference>
<dbReference type="PANTHER" id="PTHR42978:SF6">
    <property type="entry name" value="QUORUM-QUENCHING LACTONASE YTNP-RELATED"/>
    <property type="match status" value="1"/>
</dbReference>